<evidence type="ECO:0000256" key="2">
    <source>
        <dbReference type="ARBA" id="ARBA00004651"/>
    </source>
</evidence>
<comment type="subcellular location">
    <subcellularLocation>
        <location evidence="1">Cell junction</location>
        <location evidence="1">Gap junction</location>
    </subcellularLocation>
    <subcellularLocation>
        <location evidence="2">Cell membrane</location>
        <topology evidence="2">Multi-pass membrane protein</topology>
    </subcellularLocation>
</comment>
<protein>
    <submittedName>
        <fullName evidence="12">Uncharacterized protein</fullName>
    </submittedName>
</protein>
<reference evidence="12" key="1">
    <citation type="submission" date="2020-08" db="EMBL/GenBank/DDBJ databases">
        <title>Genome sequencing and assembly of the red palm weevil Rhynchophorus ferrugineus.</title>
        <authorList>
            <person name="Dias G.B."/>
            <person name="Bergman C.M."/>
            <person name="Manee M."/>
        </authorList>
    </citation>
    <scope>NUCLEOTIDE SEQUENCE</scope>
    <source>
        <strain evidence="12">AA-2017</strain>
        <tissue evidence="12">Whole larva</tissue>
    </source>
</reference>
<evidence type="ECO:0000256" key="8">
    <source>
        <dbReference type="ARBA" id="ARBA00022989"/>
    </source>
</evidence>
<keyword evidence="4" id="KW-1003">Cell membrane</keyword>
<evidence type="ECO:0000256" key="7">
    <source>
        <dbReference type="ARBA" id="ARBA00022949"/>
    </source>
</evidence>
<keyword evidence="5" id="KW-0812">Transmembrane</keyword>
<keyword evidence="3" id="KW-0813">Transport</keyword>
<keyword evidence="7" id="KW-0965">Cell junction</keyword>
<evidence type="ECO:0000256" key="3">
    <source>
        <dbReference type="ARBA" id="ARBA00022448"/>
    </source>
</evidence>
<dbReference type="AlphaFoldDB" id="A0A834IF05"/>
<proteinExistence type="predicted"/>
<dbReference type="EMBL" id="JAACXV010000413">
    <property type="protein sequence ID" value="KAF7277746.1"/>
    <property type="molecule type" value="Genomic_DNA"/>
</dbReference>
<evidence type="ECO:0000256" key="1">
    <source>
        <dbReference type="ARBA" id="ARBA00004610"/>
    </source>
</evidence>
<sequence length="78" mass="9159">MTIVLIEANKNQFRDIPEDVLNTFCWIHSTFTVVDARNKLITDTDHYPGVLFTGNKPVKQIKYYQWVAFVLFFQICCV</sequence>
<evidence type="ECO:0000256" key="5">
    <source>
        <dbReference type="ARBA" id="ARBA00022692"/>
    </source>
</evidence>
<name>A0A834IF05_RHYFE</name>
<evidence type="ECO:0000256" key="11">
    <source>
        <dbReference type="ARBA" id="ARBA00023303"/>
    </source>
</evidence>
<evidence type="ECO:0000256" key="10">
    <source>
        <dbReference type="ARBA" id="ARBA00023136"/>
    </source>
</evidence>
<keyword evidence="13" id="KW-1185">Reference proteome</keyword>
<dbReference type="InterPro" id="IPR000990">
    <property type="entry name" value="Innexin"/>
</dbReference>
<comment type="caution">
    <text evidence="12">The sequence shown here is derived from an EMBL/GenBank/DDBJ whole genome shotgun (WGS) entry which is preliminary data.</text>
</comment>
<keyword evidence="10" id="KW-0472">Membrane</keyword>
<keyword evidence="11" id="KW-0407">Ion channel</keyword>
<accession>A0A834IF05</accession>
<keyword evidence="6" id="KW-0303">Gap junction</keyword>
<evidence type="ECO:0000256" key="9">
    <source>
        <dbReference type="ARBA" id="ARBA00023065"/>
    </source>
</evidence>
<evidence type="ECO:0000256" key="6">
    <source>
        <dbReference type="ARBA" id="ARBA00022868"/>
    </source>
</evidence>
<dbReference type="GO" id="GO:0034220">
    <property type="term" value="P:monoatomic ion transmembrane transport"/>
    <property type="evidence" value="ECO:0007669"/>
    <property type="project" value="UniProtKB-KW"/>
</dbReference>
<evidence type="ECO:0000256" key="4">
    <source>
        <dbReference type="ARBA" id="ARBA00022475"/>
    </source>
</evidence>
<dbReference type="Pfam" id="PF00876">
    <property type="entry name" value="Innexin"/>
    <property type="match status" value="1"/>
</dbReference>
<organism evidence="12 13">
    <name type="scientific">Rhynchophorus ferrugineus</name>
    <name type="common">Red palm weevil</name>
    <name type="synonym">Curculio ferrugineus</name>
    <dbReference type="NCBI Taxonomy" id="354439"/>
    <lineage>
        <taxon>Eukaryota</taxon>
        <taxon>Metazoa</taxon>
        <taxon>Ecdysozoa</taxon>
        <taxon>Arthropoda</taxon>
        <taxon>Hexapoda</taxon>
        <taxon>Insecta</taxon>
        <taxon>Pterygota</taxon>
        <taxon>Neoptera</taxon>
        <taxon>Endopterygota</taxon>
        <taxon>Coleoptera</taxon>
        <taxon>Polyphaga</taxon>
        <taxon>Cucujiformia</taxon>
        <taxon>Curculionidae</taxon>
        <taxon>Dryophthorinae</taxon>
        <taxon>Rhynchophorus</taxon>
    </lineage>
</organism>
<dbReference type="GO" id="GO:0005886">
    <property type="term" value="C:plasma membrane"/>
    <property type="evidence" value="ECO:0007669"/>
    <property type="project" value="UniProtKB-SubCell"/>
</dbReference>
<keyword evidence="9" id="KW-0406">Ion transport</keyword>
<dbReference type="OrthoDB" id="5867527at2759"/>
<dbReference type="GO" id="GO:0005921">
    <property type="term" value="C:gap junction"/>
    <property type="evidence" value="ECO:0007669"/>
    <property type="project" value="UniProtKB-SubCell"/>
</dbReference>
<evidence type="ECO:0000313" key="13">
    <source>
        <dbReference type="Proteomes" id="UP000625711"/>
    </source>
</evidence>
<dbReference type="Proteomes" id="UP000625711">
    <property type="component" value="Unassembled WGS sequence"/>
</dbReference>
<gene>
    <name evidence="12" type="ORF">GWI33_009169</name>
</gene>
<evidence type="ECO:0000313" key="12">
    <source>
        <dbReference type="EMBL" id="KAF7277746.1"/>
    </source>
</evidence>
<keyword evidence="8" id="KW-1133">Transmembrane helix</keyword>